<dbReference type="STRING" id="1673428.CPM_0236"/>
<reference evidence="2" key="3">
    <citation type="submission" date="2016-06" db="EMBL/GenBank/DDBJ databases">
        <authorList>
            <person name="Olsen C.W."/>
            <person name="Carey S."/>
            <person name="Hinshaw L."/>
            <person name="Karasin A.I."/>
        </authorList>
    </citation>
    <scope>NUCLEOTIDE SEQUENCE [LARGE SCALE GENOMIC DNA]</scope>
    <source>
        <strain evidence="2">PM4</strain>
    </source>
</reference>
<reference evidence="1 4" key="1">
    <citation type="submission" date="2016-04" db="EMBL/GenBank/DDBJ databases">
        <authorList>
            <person name="Evans L.H."/>
            <person name="Alamgir A."/>
            <person name="Owens N."/>
            <person name="Weber N.D."/>
            <person name="Virtaneva K."/>
            <person name="Barbian K."/>
            <person name="Babar A."/>
            <person name="Rosenke K."/>
        </authorList>
    </citation>
    <scope>NUCLEOTIDE SEQUENCE [LARGE SCALE GENOMIC DNA]</scope>
    <source>
        <strain evidence="1">S5</strain>
        <strain evidence="4">S5(T) (JCM 30642 \VKM B-2941)</strain>
    </source>
</reference>
<dbReference type="AlphaFoldDB" id="A0A1N5SL87"/>
<sequence>MVENKDTVSGKPPDEVMEKIVSKLISVKRNVISKYEAIREVSKLHNTIQILDELINLEKKDIEILENAEALEQVMYSRRTGKERDYGSLDHIISTDPEPEKDDPKSILAWSISKSDEIYKIADLLSGEYDDENLKKLLKNIAESEMKRKNRMTELYEDIINKDDW</sequence>
<evidence type="ECO:0000313" key="2">
    <source>
        <dbReference type="EMBL" id="SJK84126.1"/>
    </source>
</evidence>
<name>A0A1N5SL87_9ARCH</name>
<proteinExistence type="predicted"/>
<dbReference type="EMBL" id="LT719092">
    <property type="protein sequence ID" value="SJK84126.1"/>
    <property type="molecule type" value="Genomic_DNA"/>
</dbReference>
<dbReference type="Proteomes" id="UP000195607">
    <property type="component" value="Chromosome I"/>
</dbReference>
<protein>
    <submittedName>
        <fullName evidence="1">Uncharacterized protein</fullName>
    </submittedName>
</protein>
<dbReference type="GeneID" id="41587571"/>
<dbReference type="Gene3D" id="1.20.1260.10">
    <property type="match status" value="1"/>
</dbReference>
<dbReference type="RefSeq" id="WP_021789258.1">
    <property type="nucleotide sequence ID" value="NZ_LT671858.1"/>
</dbReference>
<dbReference type="EMBL" id="LT671858">
    <property type="protein sequence ID" value="SIM36716.1"/>
    <property type="molecule type" value="Genomic_DNA"/>
</dbReference>
<evidence type="ECO:0000313" key="1">
    <source>
        <dbReference type="EMBL" id="SIM36716.1"/>
    </source>
</evidence>
<dbReference type="InterPro" id="IPR012347">
    <property type="entry name" value="Ferritin-like"/>
</dbReference>
<evidence type="ECO:0000313" key="4">
    <source>
        <dbReference type="Proteomes" id="UP000195607"/>
    </source>
</evidence>
<dbReference type="KEGG" id="cdiv:CPM_0236"/>
<dbReference type="Proteomes" id="UP000187822">
    <property type="component" value="Chromosome I"/>
</dbReference>
<reference evidence="3" key="2">
    <citation type="submission" date="2016-06" db="EMBL/GenBank/DDBJ databases">
        <authorList>
            <person name="Toshchakov V.S."/>
        </authorList>
    </citation>
    <scope>NUCLEOTIDE SEQUENCE [LARGE SCALE GENOMIC DNA]</scope>
    <source>
        <strain>PM4 (JCM 30641</strain>
        <strain evidence="3">\VKM B-2940)</strain>
    </source>
</reference>
<evidence type="ECO:0000313" key="3">
    <source>
        <dbReference type="Proteomes" id="UP000187822"/>
    </source>
</evidence>
<dbReference type="OrthoDB" id="385671at2157"/>
<accession>A0A1N5SL87</accession>
<organism evidence="1 4">
    <name type="scientific">Cuniculiplasma divulgatum</name>
    <dbReference type="NCBI Taxonomy" id="1673428"/>
    <lineage>
        <taxon>Archaea</taxon>
        <taxon>Methanobacteriati</taxon>
        <taxon>Thermoplasmatota</taxon>
        <taxon>Thermoplasmata</taxon>
        <taxon>Thermoplasmatales</taxon>
        <taxon>Cuniculiplasmataceae</taxon>
        <taxon>Cuniculiplasma</taxon>
    </lineage>
</organism>
<gene>
    <name evidence="2" type="ORF">CPM_0236</name>
    <name evidence="1" type="ORF">CSP5_0268</name>
</gene>
<keyword evidence="3" id="KW-1185">Reference proteome</keyword>